<dbReference type="PANTHER" id="PTHR36469:SF1">
    <property type="entry name" value="DISTAL MEMBRANE-ARM ASSEMBLY COMPLEX PROTEIN 1"/>
    <property type="match status" value="1"/>
</dbReference>
<evidence type="ECO:0000313" key="4">
    <source>
        <dbReference type="Proteomes" id="UP001181693"/>
    </source>
</evidence>
<evidence type="ECO:0000259" key="2">
    <source>
        <dbReference type="Pfam" id="PF15055"/>
    </source>
</evidence>
<feature type="domain" description="Distal membrane-arm assembly complex protein 1-like" evidence="2">
    <location>
        <begin position="17"/>
        <end position="61"/>
    </location>
</feature>
<evidence type="ECO:0000256" key="1">
    <source>
        <dbReference type="SAM" id="Phobius"/>
    </source>
</evidence>
<dbReference type="InterPro" id="IPR053117">
    <property type="entry name" value="DMAC_Protein"/>
</dbReference>
<keyword evidence="1" id="KW-0472">Membrane</keyword>
<sequence>MSSKGSGAVVGQLQKKDCWSCQVIGGSGLIVAGGYVYYHGRKLMRPGYISPISTIPIMFAMGLVSLGTTLVMKAVVPN</sequence>
<comment type="caution">
    <text evidence="3">The sequence shown here is derived from an EMBL/GenBank/DDBJ whole genome shotgun (WGS) entry which is preliminary data.</text>
</comment>
<organism evidence="3 4">
    <name type="scientific">Pyxicephalus adspersus</name>
    <name type="common">African bullfrog</name>
    <dbReference type="NCBI Taxonomy" id="30357"/>
    <lineage>
        <taxon>Eukaryota</taxon>
        <taxon>Metazoa</taxon>
        <taxon>Chordata</taxon>
        <taxon>Craniata</taxon>
        <taxon>Vertebrata</taxon>
        <taxon>Euteleostomi</taxon>
        <taxon>Amphibia</taxon>
        <taxon>Batrachia</taxon>
        <taxon>Anura</taxon>
        <taxon>Neobatrachia</taxon>
        <taxon>Ranoidea</taxon>
        <taxon>Pyxicephalidae</taxon>
        <taxon>Pyxicephalinae</taxon>
        <taxon>Pyxicephalus</taxon>
    </lineage>
</organism>
<reference evidence="3" key="1">
    <citation type="thesis" date="2020" institute="ProQuest LLC" country="789 East Eisenhower Parkway, Ann Arbor, MI, USA">
        <title>Comparative Genomics and Chromosome Evolution.</title>
        <authorList>
            <person name="Mudd A.B."/>
        </authorList>
    </citation>
    <scope>NUCLEOTIDE SEQUENCE</scope>
    <source>
        <strain evidence="3">1538</strain>
        <tissue evidence="3">Blood</tissue>
    </source>
</reference>
<dbReference type="AlphaFoldDB" id="A0AAV3A5M1"/>
<evidence type="ECO:0000313" key="3">
    <source>
        <dbReference type="EMBL" id="DBA17273.1"/>
    </source>
</evidence>
<dbReference type="InterPro" id="IPR028036">
    <property type="entry name" value="DMAC1-like_dom"/>
</dbReference>
<dbReference type="Proteomes" id="UP001181693">
    <property type="component" value="Unassembled WGS sequence"/>
</dbReference>
<proteinExistence type="predicted"/>
<name>A0AAV3A5M1_PYXAD</name>
<dbReference type="Pfam" id="PF15055">
    <property type="entry name" value="DMAC1_Dmo2"/>
    <property type="match status" value="1"/>
</dbReference>
<keyword evidence="1" id="KW-0812">Transmembrane</keyword>
<feature type="transmembrane region" description="Helical" evidence="1">
    <location>
        <begin position="52"/>
        <end position="76"/>
    </location>
</feature>
<accession>A0AAV3A5M1</accession>
<dbReference type="PANTHER" id="PTHR36469">
    <property type="entry name" value="DISTAL MEMBRANE-ARM ASSEMBLY COMPLEX PROTEIN 1"/>
    <property type="match status" value="1"/>
</dbReference>
<gene>
    <name evidence="3" type="ORF">GDO54_002747</name>
</gene>
<feature type="transmembrane region" description="Helical" evidence="1">
    <location>
        <begin position="21"/>
        <end position="40"/>
    </location>
</feature>
<keyword evidence="4" id="KW-1185">Reference proteome</keyword>
<protein>
    <recommendedName>
        <fullName evidence="2">Distal membrane-arm assembly complex protein 1-like domain-containing protein</fullName>
    </recommendedName>
</protein>
<dbReference type="EMBL" id="DYDO01000010">
    <property type="protein sequence ID" value="DBA17273.1"/>
    <property type="molecule type" value="Genomic_DNA"/>
</dbReference>
<keyword evidence="1" id="KW-1133">Transmembrane helix</keyword>